<protein>
    <submittedName>
        <fullName evidence="2">Uncharacterized protein</fullName>
    </submittedName>
</protein>
<organism evidence="2">
    <name type="scientific">Strombidium rassoulzadegani</name>
    <dbReference type="NCBI Taxonomy" id="1082188"/>
    <lineage>
        <taxon>Eukaryota</taxon>
        <taxon>Sar</taxon>
        <taxon>Alveolata</taxon>
        <taxon>Ciliophora</taxon>
        <taxon>Intramacronucleata</taxon>
        <taxon>Spirotrichea</taxon>
        <taxon>Oligotrichia</taxon>
        <taxon>Strombidiidae</taxon>
        <taxon>Strombidium</taxon>
    </lineage>
</organism>
<dbReference type="AlphaFoldDB" id="A0A7S3FST4"/>
<keyword evidence="1" id="KW-1133">Transmembrane helix</keyword>
<evidence type="ECO:0000313" key="2">
    <source>
        <dbReference type="EMBL" id="CAE0229597.1"/>
    </source>
</evidence>
<reference evidence="2" key="1">
    <citation type="submission" date="2021-01" db="EMBL/GenBank/DDBJ databases">
        <authorList>
            <person name="Corre E."/>
            <person name="Pelletier E."/>
            <person name="Niang G."/>
            <person name="Scheremetjew M."/>
            <person name="Finn R."/>
            <person name="Kale V."/>
            <person name="Holt S."/>
            <person name="Cochrane G."/>
            <person name="Meng A."/>
            <person name="Brown T."/>
            <person name="Cohen L."/>
        </authorList>
    </citation>
    <scope>NUCLEOTIDE SEQUENCE</scope>
    <source>
        <strain evidence="2">Ras09</strain>
    </source>
</reference>
<evidence type="ECO:0000256" key="1">
    <source>
        <dbReference type="SAM" id="Phobius"/>
    </source>
</evidence>
<accession>A0A7S3FST4</accession>
<keyword evidence="1" id="KW-0812">Transmembrane</keyword>
<name>A0A7S3FST4_9SPIT</name>
<proteinExistence type="predicted"/>
<keyword evidence="1" id="KW-0472">Membrane</keyword>
<dbReference type="EMBL" id="HBIA01002698">
    <property type="protein sequence ID" value="CAE0229597.1"/>
    <property type="molecule type" value="Transcribed_RNA"/>
</dbReference>
<feature type="transmembrane region" description="Helical" evidence="1">
    <location>
        <begin position="71"/>
        <end position="91"/>
    </location>
</feature>
<gene>
    <name evidence="2" type="ORF">SRAS04492_LOCUS1381</name>
</gene>
<sequence>MAMQVLQMAMLESLGEQSFRELFSGQISFEQYHQVDTIQLAVVQLWNGAIVLFLLGLFLVADDLLQISNELLFQAFCLGYGILAALSISLYDSFSLSLEEGYKIEVGLQRASHSPLSPT</sequence>
<feature type="transmembrane region" description="Helical" evidence="1">
    <location>
        <begin position="38"/>
        <end position="59"/>
    </location>
</feature>